<gene>
    <name evidence="9" type="ORF">CUNI_LOCUS7017</name>
</gene>
<dbReference type="SMART" id="SM00702">
    <property type="entry name" value="P4Hc"/>
    <property type="match status" value="1"/>
</dbReference>
<proteinExistence type="predicted"/>
<name>A0A8S3YXJ6_9EUPU</name>
<dbReference type="GO" id="GO:0005506">
    <property type="term" value="F:iron ion binding"/>
    <property type="evidence" value="ECO:0007669"/>
    <property type="project" value="InterPro"/>
</dbReference>
<feature type="domain" description="Prolyl 4-hydroxylase alpha subunit" evidence="8">
    <location>
        <begin position="336"/>
        <end position="489"/>
    </location>
</feature>
<evidence type="ECO:0000256" key="4">
    <source>
        <dbReference type="ARBA" id="ARBA00022964"/>
    </source>
</evidence>
<feature type="signal peptide" evidence="7">
    <location>
        <begin position="1"/>
        <end position="22"/>
    </location>
</feature>
<dbReference type="Gene3D" id="2.60.120.620">
    <property type="entry name" value="q2cbj1_9rhob like domain"/>
    <property type="match status" value="1"/>
</dbReference>
<evidence type="ECO:0000313" key="9">
    <source>
        <dbReference type="EMBL" id="CAG5121459.1"/>
    </source>
</evidence>
<evidence type="ECO:0000256" key="3">
    <source>
        <dbReference type="ARBA" id="ARBA00022896"/>
    </source>
</evidence>
<dbReference type="InterPro" id="IPR011990">
    <property type="entry name" value="TPR-like_helical_dom_sf"/>
</dbReference>
<dbReference type="PANTHER" id="PTHR10869">
    <property type="entry name" value="PROLYL 4-HYDROXYLASE ALPHA SUBUNIT"/>
    <property type="match status" value="1"/>
</dbReference>
<keyword evidence="6" id="KW-0408">Iron</keyword>
<keyword evidence="3" id="KW-0847">Vitamin C</keyword>
<evidence type="ECO:0000256" key="6">
    <source>
        <dbReference type="ARBA" id="ARBA00023004"/>
    </source>
</evidence>
<dbReference type="Gene3D" id="1.25.40.10">
    <property type="entry name" value="Tetratricopeptide repeat domain"/>
    <property type="match status" value="1"/>
</dbReference>
<dbReference type="AlphaFoldDB" id="A0A8S3YXJ6"/>
<dbReference type="PANTHER" id="PTHR10869:SF244">
    <property type="entry name" value="PROLYL 4-HYDROXYLASE SUBUNIT ALPHA-2"/>
    <property type="match status" value="1"/>
</dbReference>
<evidence type="ECO:0000259" key="8">
    <source>
        <dbReference type="SMART" id="SM00702"/>
    </source>
</evidence>
<protein>
    <recommendedName>
        <fullName evidence="8">Prolyl 4-hydroxylase alpha subunit domain-containing protein</fullName>
    </recommendedName>
</protein>
<evidence type="ECO:0000256" key="7">
    <source>
        <dbReference type="SAM" id="SignalP"/>
    </source>
</evidence>
<reference evidence="9" key="1">
    <citation type="submission" date="2021-04" db="EMBL/GenBank/DDBJ databases">
        <authorList>
            <consortium name="Molecular Ecology Group"/>
        </authorList>
    </citation>
    <scope>NUCLEOTIDE SEQUENCE</scope>
</reference>
<comment type="caution">
    <text evidence="9">The sequence shown here is derived from an EMBL/GenBank/DDBJ whole genome shotgun (WGS) entry which is preliminary data.</text>
</comment>
<keyword evidence="2" id="KW-0479">Metal-binding</keyword>
<keyword evidence="10" id="KW-1185">Reference proteome</keyword>
<dbReference type="OrthoDB" id="420380at2759"/>
<feature type="chain" id="PRO_5035781980" description="Prolyl 4-hydroxylase alpha subunit domain-containing protein" evidence="7">
    <location>
        <begin position="23"/>
        <end position="522"/>
    </location>
</feature>
<dbReference type="GO" id="GO:0031418">
    <property type="term" value="F:L-ascorbic acid binding"/>
    <property type="evidence" value="ECO:0007669"/>
    <property type="project" value="UniProtKB-KW"/>
</dbReference>
<dbReference type="Pfam" id="PF08336">
    <property type="entry name" value="P4Ha_N"/>
    <property type="match status" value="1"/>
</dbReference>
<organism evidence="9 10">
    <name type="scientific">Candidula unifasciata</name>
    <dbReference type="NCBI Taxonomy" id="100452"/>
    <lineage>
        <taxon>Eukaryota</taxon>
        <taxon>Metazoa</taxon>
        <taxon>Spiralia</taxon>
        <taxon>Lophotrochozoa</taxon>
        <taxon>Mollusca</taxon>
        <taxon>Gastropoda</taxon>
        <taxon>Heterobranchia</taxon>
        <taxon>Euthyneura</taxon>
        <taxon>Panpulmonata</taxon>
        <taxon>Eupulmonata</taxon>
        <taxon>Stylommatophora</taxon>
        <taxon>Helicina</taxon>
        <taxon>Helicoidea</taxon>
        <taxon>Geomitridae</taxon>
        <taxon>Candidula</taxon>
    </lineage>
</organism>
<dbReference type="Proteomes" id="UP000678393">
    <property type="component" value="Unassembled WGS sequence"/>
</dbReference>
<evidence type="ECO:0000256" key="5">
    <source>
        <dbReference type="ARBA" id="ARBA00023002"/>
    </source>
</evidence>
<sequence length="522" mass="59618">MAHWACLSQLLFVISMLRTVSASAAHVRGRQNSPKSVVTSSYSVRQLASLNFTSNIKKYIDHEQFRLRVIKNFTGYENEVPLVKKRLAELKIIHKSLLKNATANSTLYKSLLENHPTSIQAAVRNFLAVWEDKLTNTTLYGARLREFLEENITIPLPTRADLHIIAKALIILQTAYNLTVSDLIKGRVLGKKGEPLSQADCYDTGNMKLVCITYYSHICSHSNHKHCQPWYCYMKKDQQRALKLLEKANELDPDNLVLYQEYVKHRFGRNVEPIPELNVDEVEPWRKKFYAMCYNSTKPARLKRQMLKHRPMKCRFRVSKSVPYARYKEEVLSKSPYISLILDFVSTREAETIQNETLHLLTDKTLPGIDPYVLWHYKGETISRLSQRAGEVTGLDVHQKDNRKFVGEPVIDFGVSGLALPHNELHMLSDVAAGGATVFIEQNITVIPKQGTAVLWYNYKPSGEPENSLLSATCPLAVGQNIVLEKGIWLQPNQPTSFCGRNPKSTFWTADRIQTHHPVLFR</sequence>
<dbReference type="InterPro" id="IPR013547">
    <property type="entry name" value="P4H_N"/>
</dbReference>
<evidence type="ECO:0000313" key="10">
    <source>
        <dbReference type="Proteomes" id="UP000678393"/>
    </source>
</evidence>
<comment type="cofactor">
    <cofactor evidence="1">
        <name>L-ascorbate</name>
        <dbReference type="ChEBI" id="CHEBI:38290"/>
    </cofactor>
</comment>
<dbReference type="InterPro" id="IPR006620">
    <property type="entry name" value="Pro_4_hyd_alph"/>
</dbReference>
<keyword evidence="7" id="KW-0732">Signal</keyword>
<accession>A0A8S3YXJ6</accession>
<dbReference type="EMBL" id="CAJHNH020001091">
    <property type="protein sequence ID" value="CAG5121459.1"/>
    <property type="molecule type" value="Genomic_DNA"/>
</dbReference>
<dbReference type="GO" id="GO:0005783">
    <property type="term" value="C:endoplasmic reticulum"/>
    <property type="evidence" value="ECO:0007669"/>
    <property type="project" value="InterPro"/>
</dbReference>
<evidence type="ECO:0000256" key="1">
    <source>
        <dbReference type="ARBA" id="ARBA00001961"/>
    </source>
</evidence>
<keyword evidence="5" id="KW-0560">Oxidoreductase</keyword>
<dbReference type="InterPro" id="IPR045054">
    <property type="entry name" value="P4HA-like"/>
</dbReference>
<evidence type="ECO:0000256" key="2">
    <source>
        <dbReference type="ARBA" id="ARBA00022723"/>
    </source>
</evidence>
<dbReference type="GO" id="GO:0004656">
    <property type="term" value="F:procollagen-proline 4-dioxygenase activity"/>
    <property type="evidence" value="ECO:0007669"/>
    <property type="project" value="InterPro"/>
</dbReference>
<keyword evidence="4" id="KW-0223">Dioxygenase</keyword>